<keyword evidence="1" id="KW-1133">Transmembrane helix</keyword>
<organism evidence="2">
    <name type="scientific">Nicotiana tabacum</name>
    <name type="common">Common tobacco</name>
    <dbReference type="NCBI Taxonomy" id="4097"/>
    <lineage>
        <taxon>Eukaryota</taxon>
        <taxon>Viridiplantae</taxon>
        <taxon>Streptophyta</taxon>
        <taxon>Embryophyta</taxon>
        <taxon>Tracheophyta</taxon>
        <taxon>Spermatophyta</taxon>
        <taxon>Magnoliopsida</taxon>
        <taxon>eudicotyledons</taxon>
        <taxon>Gunneridae</taxon>
        <taxon>Pentapetalae</taxon>
        <taxon>asterids</taxon>
        <taxon>lamiids</taxon>
        <taxon>Solanales</taxon>
        <taxon>Solanaceae</taxon>
        <taxon>Nicotianoideae</taxon>
        <taxon>Nicotianeae</taxon>
        <taxon>Nicotiana</taxon>
    </lineage>
</organism>
<proteinExistence type="predicted"/>
<accession>A0A1S4BND6</accession>
<feature type="transmembrane region" description="Helical" evidence="1">
    <location>
        <begin position="12"/>
        <end position="33"/>
    </location>
</feature>
<protein>
    <submittedName>
        <fullName evidence="2">Uncharacterized protein isoform X2</fullName>
    </submittedName>
</protein>
<name>A0A1S4BND6_TOBAC</name>
<keyword evidence="1" id="KW-0472">Membrane</keyword>
<dbReference type="RefSeq" id="XP_016490375.1">
    <property type="nucleotide sequence ID" value="XM_016634889.1"/>
</dbReference>
<keyword evidence="1" id="KW-0812">Transmembrane</keyword>
<dbReference type="AlphaFoldDB" id="A0A1S4BND6"/>
<reference evidence="2" key="1">
    <citation type="submission" date="2025-08" db="UniProtKB">
        <authorList>
            <consortium name="RefSeq"/>
        </authorList>
    </citation>
    <scope>IDENTIFICATION</scope>
</reference>
<gene>
    <name evidence="2" type="primary">LOC107810149</name>
</gene>
<feature type="transmembrane region" description="Helical" evidence="1">
    <location>
        <begin position="45"/>
        <end position="66"/>
    </location>
</feature>
<evidence type="ECO:0000313" key="2">
    <source>
        <dbReference type="RefSeq" id="XP_016490375.1"/>
    </source>
</evidence>
<sequence>MIIVELFLFYHLLLYIFMISIPLGFDILCCYIIRCRKQDFGEESYTMIFGIHVLRSCFQNLFWVFFGVMQFQLSPPPLMVSGRRWNIENEHLVYEVMHMMEQKIWDLHSRMYMVDAVCQELSDDLYGFLVGSFSWSQNIDFRIYSMLAFYSYPVSNLSKRLGNNIYQVPVV</sequence>
<evidence type="ECO:0000256" key="1">
    <source>
        <dbReference type="SAM" id="Phobius"/>
    </source>
</evidence>